<proteinExistence type="inferred from homology"/>
<dbReference type="Gene3D" id="1.10.150.130">
    <property type="match status" value="1"/>
</dbReference>
<dbReference type="GO" id="GO:0003677">
    <property type="term" value="F:DNA binding"/>
    <property type="evidence" value="ECO:0007669"/>
    <property type="project" value="UniProtKB-UniRule"/>
</dbReference>
<dbReference type="Pfam" id="PF00589">
    <property type="entry name" value="Phage_integrase"/>
    <property type="match status" value="1"/>
</dbReference>
<reference evidence="9" key="1">
    <citation type="submission" date="2020-10" db="EMBL/GenBank/DDBJ databases">
        <authorList>
            <person name="Gilroy R."/>
        </authorList>
    </citation>
    <scope>NUCLEOTIDE SEQUENCE</scope>
    <source>
        <strain evidence="9">CHK178-757</strain>
    </source>
</reference>
<evidence type="ECO:0000313" key="10">
    <source>
        <dbReference type="Proteomes" id="UP000823927"/>
    </source>
</evidence>
<comment type="caution">
    <text evidence="9">The sequence shown here is derived from an EMBL/GenBank/DDBJ whole genome shotgun (WGS) entry which is preliminary data.</text>
</comment>
<dbReference type="EMBL" id="DVIT01000044">
    <property type="protein sequence ID" value="HIS48075.1"/>
    <property type="molecule type" value="Genomic_DNA"/>
</dbReference>
<dbReference type="CDD" id="cd01189">
    <property type="entry name" value="INT_ICEBs1_C_like"/>
    <property type="match status" value="1"/>
</dbReference>
<dbReference type="Gene3D" id="1.10.443.10">
    <property type="entry name" value="Intergrase catalytic core"/>
    <property type="match status" value="1"/>
</dbReference>
<dbReference type="PANTHER" id="PTHR30349">
    <property type="entry name" value="PHAGE INTEGRASE-RELATED"/>
    <property type="match status" value="1"/>
</dbReference>
<feature type="domain" description="Core-binding (CB)" evidence="8">
    <location>
        <begin position="2"/>
        <end position="91"/>
    </location>
</feature>
<dbReference type="PROSITE" id="PS51898">
    <property type="entry name" value="TYR_RECOMBINASE"/>
    <property type="match status" value="1"/>
</dbReference>
<dbReference type="GO" id="GO:0006310">
    <property type="term" value="P:DNA recombination"/>
    <property type="evidence" value="ECO:0007669"/>
    <property type="project" value="UniProtKB-KW"/>
</dbReference>
<dbReference type="Proteomes" id="UP000823927">
    <property type="component" value="Unassembled WGS sequence"/>
</dbReference>
<keyword evidence="3" id="KW-0229">DNA integration</keyword>
<accession>A0A9D1JS65</accession>
<dbReference type="InterPro" id="IPR004107">
    <property type="entry name" value="Integrase_SAM-like_N"/>
</dbReference>
<dbReference type="SUPFAM" id="SSF56349">
    <property type="entry name" value="DNA breaking-rejoining enzymes"/>
    <property type="match status" value="1"/>
</dbReference>
<keyword evidence="5" id="KW-0233">DNA recombination</keyword>
<evidence type="ECO:0000259" key="7">
    <source>
        <dbReference type="PROSITE" id="PS51898"/>
    </source>
</evidence>
<sequence>MQRFEEVLNEWLKYTEIQVKPSTYACYVRLARTHIEPFFREVPMDHVNQSMLSSFITEKLERGRIDGQGGLSEKTVKDLMSIITSVCKYGEIVYGIKHPAVFKWKYTNFNKPIEVFAKNEQLILEKYLMEAITPAKLGILICLYSGLRLGEICALRWSDLDPVQKVFHIRRTVQRIYNKNKDRPTEIVISTPKTQNSIRDIPIASNLWRILFQFSHQFEKNSCIISDKDQAFFDPRTYQFRYKRYLSACGLKYRNFHALRHTFATRCIEKNIDIKSLSEILGHSSVNITLNRYVHSSIEQKRSQIEKLCMDCFF</sequence>
<dbReference type="InterPro" id="IPR013762">
    <property type="entry name" value="Integrase-like_cat_sf"/>
</dbReference>
<reference evidence="9" key="2">
    <citation type="journal article" date="2021" name="PeerJ">
        <title>Extensive microbial diversity within the chicken gut microbiome revealed by metagenomics and culture.</title>
        <authorList>
            <person name="Gilroy R."/>
            <person name="Ravi A."/>
            <person name="Getino M."/>
            <person name="Pursley I."/>
            <person name="Horton D.L."/>
            <person name="Alikhan N.F."/>
            <person name="Baker D."/>
            <person name="Gharbi K."/>
            <person name="Hall N."/>
            <person name="Watson M."/>
            <person name="Adriaenssens E.M."/>
            <person name="Foster-Nyarko E."/>
            <person name="Jarju S."/>
            <person name="Secka A."/>
            <person name="Antonio M."/>
            <person name="Oren A."/>
            <person name="Chaudhuri R.R."/>
            <person name="La Ragione R."/>
            <person name="Hildebrand F."/>
            <person name="Pallen M.J."/>
        </authorList>
    </citation>
    <scope>NUCLEOTIDE SEQUENCE</scope>
    <source>
        <strain evidence="9">CHK178-757</strain>
    </source>
</reference>
<evidence type="ECO:0000256" key="3">
    <source>
        <dbReference type="ARBA" id="ARBA00022908"/>
    </source>
</evidence>
<gene>
    <name evidence="9" type="ORF">IAB46_11110</name>
</gene>
<dbReference type="InterPro" id="IPR010998">
    <property type="entry name" value="Integrase_recombinase_N"/>
</dbReference>
<dbReference type="PROSITE" id="PS51900">
    <property type="entry name" value="CB"/>
    <property type="match status" value="1"/>
</dbReference>
<evidence type="ECO:0000256" key="1">
    <source>
        <dbReference type="ARBA" id="ARBA00003283"/>
    </source>
</evidence>
<evidence type="ECO:0000259" key="8">
    <source>
        <dbReference type="PROSITE" id="PS51900"/>
    </source>
</evidence>
<dbReference type="AlphaFoldDB" id="A0A9D1JS65"/>
<evidence type="ECO:0000256" key="2">
    <source>
        <dbReference type="ARBA" id="ARBA00008857"/>
    </source>
</evidence>
<evidence type="ECO:0000313" key="9">
    <source>
        <dbReference type="EMBL" id="HIS48075.1"/>
    </source>
</evidence>
<organism evidence="9 10">
    <name type="scientific">Candidatus Scybalocola faecigallinarum</name>
    <dbReference type="NCBI Taxonomy" id="2840941"/>
    <lineage>
        <taxon>Bacteria</taxon>
        <taxon>Bacillati</taxon>
        <taxon>Bacillota</taxon>
        <taxon>Clostridia</taxon>
        <taxon>Lachnospirales</taxon>
        <taxon>Lachnospiraceae</taxon>
        <taxon>Lachnospiraceae incertae sedis</taxon>
        <taxon>Candidatus Scybalocola (ex Gilroy et al. 2021)</taxon>
    </lineage>
</organism>
<comment type="similarity">
    <text evidence="2">Belongs to the 'phage' integrase family.</text>
</comment>
<evidence type="ECO:0000256" key="6">
    <source>
        <dbReference type="PROSITE-ProRule" id="PRU01248"/>
    </source>
</evidence>
<dbReference type="InterPro" id="IPR002104">
    <property type="entry name" value="Integrase_catalytic"/>
</dbReference>
<evidence type="ECO:0000256" key="4">
    <source>
        <dbReference type="ARBA" id="ARBA00023125"/>
    </source>
</evidence>
<dbReference type="Pfam" id="PF14659">
    <property type="entry name" value="Phage_int_SAM_3"/>
    <property type="match status" value="1"/>
</dbReference>
<dbReference type="InterPro" id="IPR044068">
    <property type="entry name" value="CB"/>
</dbReference>
<dbReference type="InterPro" id="IPR050090">
    <property type="entry name" value="Tyrosine_recombinase_XerCD"/>
</dbReference>
<comment type="function">
    <text evidence="1">Site-specific tyrosine recombinase, which acts by catalyzing the cutting and rejoining of the recombining DNA molecules.</text>
</comment>
<name>A0A9D1JS65_9FIRM</name>
<keyword evidence="4 6" id="KW-0238">DNA-binding</keyword>
<protein>
    <submittedName>
        <fullName evidence="9">Site-specific integrase</fullName>
    </submittedName>
</protein>
<evidence type="ECO:0000256" key="5">
    <source>
        <dbReference type="ARBA" id="ARBA00023172"/>
    </source>
</evidence>
<dbReference type="GO" id="GO:0015074">
    <property type="term" value="P:DNA integration"/>
    <property type="evidence" value="ECO:0007669"/>
    <property type="project" value="UniProtKB-KW"/>
</dbReference>
<feature type="domain" description="Tyr recombinase" evidence="7">
    <location>
        <begin position="111"/>
        <end position="306"/>
    </location>
</feature>
<dbReference type="InterPro" id="IPR011010">
    <property type="entry name" value="DNA_brk_join_enz"/>
</dbReference>
<dbReference type="PANTHER" id="PTHR30349:SF64">
    <property type="entry name" value="PROPHAGE INTEGRASE INTD-RELATED"/>
    <property type="match status" value="1"/>
</dbReference>